<dbReference type="Proteomes" id="UP000001812">
    <property type="component" value="Chromosome II"/>
</dbReference>
<evidence type="ECO:0000313" key="1">
    <source>
        <dbReference type="EMBL" id="EET03848.1"/>
    </source>
</evidence>
<dbReference type="HOGENOM" id="CLU_3213580_0_0_4"/>
<organism evidence="1">
    <name type="scientific">Burkholderia pseudomallei 1710a</name>
    <dbReference type="NCBI Taxonomy" id="320371"/>
    <lineage>
        <taxon>Bacteria</taxon>
        <taxon>Pseudomonadati</taxon>
        <taxon>Pseudomonadota</taxon>
        <taxon>Betaproteobacteria</taxon>
        <taxon>Burkholderiales</taxon>
        <taxon>Burkholderiaceae</taxon>
        <taxon>Burkholderia</taxon>
        <taxon>pseudomallei group</taxon>
    </lineage>
</organism>
<protein>
    <submittedName>
        <fullName evidence="1">Uncharacterized protein</fullName>
    </submittedName>
</protein>
<proteinExistence type="predicted"/>
<reference evidence="1" key="1">
    <citation type="submission" date="2009-05" db="EMBL/GenBank/DDBJ databases">
        <authorList>
            <person name="Harkins D.M."/>
            <person name="DeShazer D."/>
            <person name="Woods D.E."/>
            <person name="Brinkac L.M."/>
            <person name="Brown K.A."/>
            <person name="Hung G.C."/>
            <person name="Tuanyok A."/>
            <person name="Zhang B."/>
            <person name="Nierman W.C."/>
        </authorList>
    </citation>
    <scope>NUCLEOTIDE SEQUENCE [LARGE SCALE GENOMIC DNA]</scope>
    <source>
        <strain evidence="1">1710a</strain>
    </source>
</reference>
<sequence>MCIASTISANGHPVNGTVFSACHFQEKIKAGDRQNQLAAIAEFV</sequence>
<name>A0A0E1VSM1_BURPE</name>
<dbReference type="EMBL" id="CM000833">
    <property type="protein sequence ID" value="EET03848.1"/>
    <property type="molecule type" value="Genomic_DNA"/>
</dbReference>
<dbReference type="AlphaFoldDB" id="A0A0E1VSM1"/>
<gene>
    <name evidence="1" type="ORF">BURPS1710A_A0272</name>
</gene>
<accession>A0A0E1VSM1</accession>